<evidence type="ECO:0000313" key="3">
    <source>
        <dbReference type="Proteomes" id="UP000660729"/>
    </source>
</evidence>
<dbReference type="EMBL" id="JABCIY010000058">
    <property type="protein sequence ID" value="KAF7194604.1"/>
    <property type="molecule type" value="Genomic_DNA"/>
</dbReference>
<evidence type="ECO:0000313" key="2">
    <source>
        <dbReference type="EMBL" id="KAF7194604.1"/>
    </source>
</evidence>
<sequence>MANHKARHAAQGGSEKKKRAKTVRIEVSTLTALLHQPLWQLHRARTTVAMASHLPGRVQDLKPGAPISAVLSASHGAKHLIRLATAVLITTELATLEKSTSSERCLRDEQQVAPYASPFPSLYGCHARPIATNVVSPQPSIESNHGSVTPSASHLMRVTPRLATSLPAQRQTTVMLAPQPWRVTSE</sequence>
<gene>
    <name evidence="2" type="ORF">HII31_04110</name>
</gene>
<protein>
    <submittedName>
        <fullName evidence="2">Uncharacterized protein</fullName>
    </submittedName>
</protein>
<reference evidence="2" key="1">
    <citation type="submission" date="2020-04" db="EMBL/GenBank/DDBJ databases">
        <title>Draft genome resource of the tomato pathogen Pseudocercospora fuligena.</title>
        <authorList>
            <person name="Zaccaron A."/>
        </authorList>
    </citation>
    <scope>NUCLEOTIDE SEQUENCE</scope>
    <source>
        <strain evidence="2">PF001</strain>
    </source>
</reference>
<name>A0A8H6RNE1_9PEZI</name>
<accession>A0A8H6RNE1</accession>
<comment type="caution">
    <text evidence="2">The sequence shown here is derived from an EMBL/GenBank/DDBJ whole genome shotgun (WGS) entry which is preliminary data.</text>
</comment>
<keyword evidence="3" id="KW-1185">Reference proteome</keyword>
<dbReference type="AlphaFoldDB" id="A0A8H6RNE1"/>
<feature type="region of interest" description="Disordered" evidence="1">
    <location>
        <begin position="1"/>
        <end position="21"/>
    </location>
</feature>
<organism evidence="2 3">
    <name type="scientific">Pseudocercospora fuligena</name>
    <dbReference type="NCBI Taxonomy" id="685502"/>
    <lineage>
        <taxon>Eukaryota</taxon>
        <taxon>Fungi</taxon>
        <taxon>Dikarya</taxon>
        <taxon>Ascomycota</taxon>
        <taxon>Pezizomycotina</taxon>
        <taxon>Dothideomycetes</taxon>
        <taxon>Dothideomycetidae</taxon>
        <taxon>Mycosphaerellales</taxon>
        <taxon>Mycosphaerellaceae</taxon>
        <taxon>Pseudocercospora</taxon>
    </lineage>
</organism>
<dbReference type="Proteomes" id="UP000660729">
    <property type="component" value="Unassembled WGS sequence"/>
</dbReference>
<proteinExistence type="predicted"/>
<evidence type="ECO:0000256" key="1">
    <source>
        <dbReference type="SAM" id="MobiDB-lite"/>
    </source>
</evidence>